<feature type="domain" description="PH" evidence="6">
    <location>
        <begin position="478"/>
        <end position="574"/>
    </location>
</feature>
<dbReference type="AlphaFoldDB" id="A0A8H7S3D9"/>
<dbReference type="SUPFAM" id="SSF47576">
    <property type="entry name" value="Calponin-homology domain, CH-domain"/>
    <property type="match status" value="1"/>
</dbReference>
<dbReference type="Pfam" id="PF00169">
    <property type="entry name" value="PH"/>
    <property type="match status" value="1"/>
</dbReference>
<dbReference type="InterPro" id="IPR036028">
    <property type="entry name" value="SH3-like_dom_sf"/>
</dbReference>
<evidence type="ECO:0000259" key="7">
    <source>
        <dbReference type="PROSITE" id="PS50021"/>
    </source>
</evidence>
<dbReference type="InterPro" id="IPR001715">
    <property type="entry name" value="CH_dom"/>
</dbReference>
<dbReference type="PROSITE" id="PS50021">
    <property type="entry name" value="CH"/>
    <property type="match status" value="1"/>
</dbReference>
<feature type="compositionally biased region" description="Low complexity" evidence="4">
    <location>
        <begin position="282"/>
        <end position="291"/>
    </location>
</feature>
<feature type="region of interest" description="Disordered" evidence="4">
    <location>
        <begin position="64"/>
        <end position="84"/>
    </location>
</feature>
<organism evidence="9 10">
    <name type="scientific">Circinella minor</name>
    <dbReference type="NCBI Taxonomy" id="1195481"/>
    <lineage>
        <taxon>Eukaryota</taxon>
        <taxon>Fungi</taxon>
        <taxon>Fungi incertae sedis</taxon>
        <taxon>Mucoromycota</taxon>
        <taxon>Mucoromycotina</taxon>
        <taxon>Mucoromycetes</taxon>
        <taxon>Mucorales</taxon>
        <taxon>Lichtheimiaceae</taxon>
        <taxon>Circinella</taxon>
    </lineage>
</organism>
<dbReference type="Gene3D" id="1.10.150.50">
    <property type="entry name" value="Transcription Factor, Ets-1"/>
    <property type="match status" value="1"/>
</dbReference>
<dbReference type="PRINTS" id="PR00452">
    <property type="entry name" value="SH3DOMAIN"/>
</dbReference>
<evidence type="ECO:0000313" key="10">
    <source>
        <dbReference type="Proteomes" id="UP000646827"/>
    </source>
</evidence>
<dbReference type="PROSITE" id="PS50003">
    <property type="entry name" value="PH_DOMAIN"/>
    <property type="match status" value="1"/>
</dbReference>
<dbReference type="SUPFAM" id="SSF47769">
    <property type="entry name" value="SAM/Pointed domain"/>
    <property type="match status" value="1"/>
</dbReference>
<dbReference type="PANTHER" id="PTHR12752:SF9">
    <property type="entry name" value="KRAMER, ISOFORM I"/>
    <property type="match status" value="1"/>
</dbReference>
<dbReference type="SMART" id="SM00454">
    <property type="entry name" value="SAM"/>
    <property type="match status" value="1"/>
</dbReference>
<dbReference type="Gene3D" id="2.30.30.40">
    <property type="entry name" value="SH3 Domains"/>
    <property type="match status" value="1"/>
</dbReference>
<dbReference type="GO" id="GO:0005085">
    <property type="term" value="F:guanyl-nucleotide exchange factor activity"/>
    <property type="evidence" value="ECO:0007669"/>
    <property type="project" value="UniProtKB-KW"/>
</dbReference>
<feature type="compositionally biased region" description="Low complexity" evidence="4">
    <location>
        <begin position="380"/>
        <end position="389"/>
    </location>
</feature>
<dbReference type="PROSITE" id="PS50105">
    <property type="entry name" value="SAM_DOMAIN"/>
    <property type="match status" value="1"/>
</dbReference>
<dbReference type="CDD" id="cd00174">
    <property type="entry name" value="SH3"/>
    <property type="match status" value="1"/>
</dbReference>
<feature type="domain" description="SH3" evidence="5">
    <location>
        <begin position="1"/>
        <end position="64"/>
    </location>
</feature>
<evidence type="ECO:0000259" key="5">
    <source>
        <dbReference type="PROSITE" id="PS50002"/>
    </source>
</evidence>
<feature type="compositionally biased region" description="Low complexity" evidence="4">
    <location>
        <begin position="412"/>
        <end position="421"/>
    </location>
</feature>
<evidence type="ECO:0000256" key="1">
    <source>
        <dbReference type="ARBA" id="ARBA00022443"/>
    </source>
</evidence>
<dbReference type="Proteomes" id="UP000646827">
    <property type="component" value="Unassembled WGS sequence"/>
</dbReference>
<feature type="compositionally biased region" description="Basic and acidic residues" evidence="4">
    <location>
        <begin position="396"/>
        <end position="407"/>
    </location>
</feature>
<dbReference type="InterPro" id="IPR036872">
    <property type="entry name" value="CH_dom_sf"/>
</dbReference>
<dbReference type="CDD" id="cd09535">
    <property type="entry name" value="SAM_BOI-like_fungal"/>
    <property type="match status" value="1"/>
</dbReference>
<dbReference type="InterPro" id="IPR001849">
    <property type="entry name" value="PH_domain"/>
</dbReference>
<feature type="region of interest" description="Disordered" evidence="4">
    <location>
        <begin position="602"/>
        <end position="660"/>
    </location>
</feature>
<feature type="compositionally biased region" description="Low complexity" evidence="4">
    <location>
        <begin position="360"/>
        <end position="373"/>
    </location>
</feature>
<dbReference type="SMART" id="SM00326">
    <property type="entry name" value="SH3"/>
    <property type="match status" value="1"/>
</dbReference>
<feature type="compositionally biased region" description="Low complexity" evidence="4">
    <location>
        <begin position="103"/>
        <end position="127"/>
    </location>
</feature>
<dbReference type="Pfam" id="PF14604">
    <property type="entry name" value="SH3_9"/>
    <property type="match status" value="1"/>
</dbReference>
<dbReference type="PANTHER" id="PTHR12752">
    <property type="entry name" value="PHOSPHOINOSITOL 3-PHOSPHATE-BINDING PROTEIN"/>
    <property type="match status" value="1"/>
</dbReference>
<evidence type="ECO:0000256" key="2">
    <source>
        <dbReference type="ARBA" id="ARBA00022658"/>
    </source>
</evidence>
<dbReference type="InterPro" id="IPR001452">
    <property type="entry name" value="SH3_domain"/>
</dbReference>
<feature type="compositionally biased region" description="Polar residues" evidence="4">
    <location>
        <begin position="326"/>
        <end position="337"/>
    </location>
</feature>
<evidence type="ECO:0000256" key="4">
    <source>
        <dbReference type="SAM" id="MobiDB-lite"/>
    </source>
</evidence>
<dbReference type="SUPFAM" id="SSF50729">
    <property type="entry name" value="PH domain-like"/>
    <property type="match status" value="1"/>
</dbReference>
<feature type="region of interest" description="Disordered" evidence="4">
    <location>
        <begin position="101"/>
        <end position="172"/>
    </location>
</feature>
<feature type="compositionally biased region" description="Pro residues" evidence="4">
    <location>
        <begin position="728"/>
        <end position="737"/>
    </location>
</feature>
<dbReference type="InterPro" id="IPR011993">
    <property type="entry name" value="PH-like_dom_sf"/>
</dbReference>
<name>A0A8H7S3D9_9FUNG</name>
<accession>A0A8H7S3D9</accession>
<feature type="region of interest" description="Disordered" evidence="4">
    <location>
        <begin position="282"/>
        <end position="441"/>
    </location>
</feature>
<dbReference type="Gene3D" id="1.10.418.10">
    <property type="entry name" value="Calponin-like domain"/>
    <property type="match status" value="1"/>
</dbReference>
<feature type="domain" description="SAM" evidence="8">
    <location>
        <begin position="208"/>
        <end position="271"/>
    </location>
</feature>
<dbReference type="SMART" id="SM00233">
    <property type="entry name" value="PH"/>
    <property type="match status" value="1"/>
</dbReference>
<dbReference type="SMART" id="SM00033">
    <property type="entry name" value="CH"/>
    <property type="match status" value="1"/>
</dbReference>
<dbReference type="InterPro" id="IPR013761">
    <property type="entry name" value="SAM/pointed_sf"/>
</dbReference>
<feature type="domain" description="Calponin-homology (CH)" evidence="7">
    <location>
        <begin position="744"/>
        <end position="851"/>
    </location>
</feature>
<dbReference type="Pfam" id="PF07647">
    <property type="entry name" value="SAM_2"/>
    <property type="match status" value="1"/>
</dbReference>
<keyword evidence="1 3" id="KW-0728">SH3 domain</keyword>
<evidence type="ECO:0000313" key="9">
    <source>
        <dbReference type="EMBL" id="KAG2222809.1"/>
    </source>
</evidence>
<proteinExistence type="predicted"/>
<evidence type="ECO:0008006" key="11">
    <source>
        <dbReference type="Google" id="ProtNLM"/>
    </source>
</evidence>
<reference evidence="9 10" key="1">
    <citation type="submission" date="2020-12" db="EMBL/GenBank/DDBJ databases">
        <title>Metabolic potential, ecology and presence of endohyphal bacteria is reflected in genomic diversity of Mucoromycotina.</title>
        <authorList>
            <person name="Muszewska A."/>
            <person name="Okrasinska A."/>
            <person name="Steczkiewicz K."/>
            <person name="Drgas O."/>
            <person name="Orlowska M."/>
            <person name="Perlinska-Lenart U."/>
            <person name="Aleksandrzak-Piekarczyk T."/>
            <person name="Szatraj K."/>
            <person name="Zielenkiewicz U."/>
            <person name="Pilsyk S."/>
            <person name="Malc E."/>
            <person name="Mieczkowski P."/>
            <person name="Kruszewska J.S."/>
            <person name="Biernat P."/>
            <person name="Pawlowska J."/>
        </authorList>
    </citation>
    <scope>NUCLEOTIDE SEQUENCE [LARGE SCALE GENOMIC DNA]</scope>
    <source>
        <strain evidence="9 10">CBS 142.35</strain>
    </source>
</reference>
<dbReference type="Pfam" id="PF00307">
    <property type="entry name" value="CH"/>
    <property type="match status" value="1"/>
</dbReference>
<keyword evidence="2" id="KW-0344">Guanine-nucleotide releasing factor</keyword>
<evidence type="ECO:0000259" key="8">
    <source>
        <dbReference type="PROSITE" id="PS50105"/>
    </source>
</evidence>
<feature type="compositionally biased region" description="Polar residues" evidence="4">
    <location>
        <begin position="66"/>
        <end position="83"/>
    </location>
</feature>
<dbReference type="Gene3D" id="2.30.29.30">
    <property type="entry name" value="Pleckstrin-homology domain (PH domain)/Phosphotyrosine-binding domain (PTB)"/>
    <property type="match status" value="1"/>
</dbReference>
<dbReference type="InterPro" id="IPR001660">
    <property type="entry name" value="SAM"/>
</dbReference>
<feature type="compositionally biased region" description="Polar residues" evidence="4">
    <location>
        <begin position="632"/>
        <end position="642"/>
    </location>
</feature>
<feature type="compositionally biased region" description="Pro residues" evidence="4">
    <location>
        <begin position="143"/>
        <end position="158"/>
    </location>
</feature>
<feature type="region of interest" description="Disordered" evidence="4">
    <location>
        <begin position="718"/>
        <end position="737"/>
    </location>
</feature>
<evidence type="ECO:0000256" key="3">
    <source>
        <dbReference type="PROSITE-ProRule" id="PRU00192"/>
    </source>
</evidence>
<protein>
    <recommendedName>
        <fullName evidence="11">Polar growth protein</fullName>
    </recommendedName>
</protein>
<keyword evidence="10" id="KW-1185">Reference proteome</keyword>
<comment type="caution">
    <text evidence="9">The sequence shown here is derived from an EMBL/GenBank/DDBJ whole genome shotgun (WGS) entry which is preliminary data.</text>
</comment>
<dbReference type="OrthoDB" id="73680at2759"/>
<dbReference type="EMBL" id="JAEPRB010000074">
    <property type="protein sequence ID" value="KAG2222809.1"/>
    <property type="molecule type" value="Genomic_DNA"/>
</dbReference>
<dbReference type="PROSITE" id="PS50002">
    <property type="entry name" value="SH3"/>
    <property type="match status" value="1"/>
</dbReference>
<dbReference type="FunFam" id="2.30.29.30:FF:000286">
    <property type="entry name" value="PH-protein kinase domain containing protein"/>
    <property type="match status" value="1"/>
</dbReference>
<sequence length="859" mass="94523">MQNEIVYAIHSFEAEADDEIAFNAGDSIIVLEKDEKYMDGWWQGRNPQGQVGLFPMNYTTHVKPGPSTTPALSPAHSSSGSNTLEDEIDNAITHVSTNLITPSTSSATNTTTATTSSNTITANTTTNVIPKTTPSVAFIHQQPQPPPPAGSPPPPPSLSSPTPSIHNTPSAAASLSIATTEALPITTSTSLSAPLIPSTSTTSKIDDWSIDQVADWLQSVGLDNVSSNFVEQEITGDILLSLTIDSLKELGITAYGRRYKIMTAIEKLKSTNKLGDEIQQPQQQLRLPQEQQQKRQSDTPTSVPCSPIDSDSMYQFPRKAPMPPQAGSTSTELNNQHNSTTSSSNSLRRPTDSLLTTGQVSPRSYASSSVSRSNTFQTISSSKSSSSSSGRMPSQKSRDSLEKERPSMDGYQQQQQQSHQQPMASIHEVTSSPPLHPMDGRTLSMAAADPFATRDRNMSVASVDPFALNRVSTTVFKAPEHEGWLYKQGDKYKTWNKRWFVLKASNLFYFKSPKEVRMKGIIHLRGYRIIPDETVHPGKYSFKAQHEKERTFYFYTDSKESMRTWIKVLMKATITRDFASPVMSSNHIATVPLEVAQRLRPRPPSVLIHPNGKAATRSPPLSPVERHDEWQLPSQQQGSTLDRLSPHPPPSQQSRESGVTVYPTHHTTHTDTLADIVGDEQDVPDKFMYSNGPGPIAPAPTLSSSILMSDEDEDLIDPQHKGMHSPLQSPPLPPANLPPPSPRNLTRVQYIDWINKYLPPGKRAIDLSGAFRNGDSLILLLESLSGKTVRRPPSQKGGSVSMMMLDNIVAAFKFMGREGVVVDGRYTIKDIFGGDEEKIMDMLDAIMEWDERNDDNSNA</sequence>
<evidence type="ECO:0000259" key="6">
    <source>
        <dbReference type="PROSITE" id="PS50003"/>
    </source>
</evidence>
<gene>
    <name evidence="9" type="ORF">INT45_011619</name>
</gene>
<dbReference type="SUPFAM" id="SSF50044">
    <property type="entry name" value="SH3-domain"/>
    <property type="match status" value="1"/>
</dbReference>